<keyword evidence="8" id="KW-1185">Reference proteome</keyword>
<dbReference type="GO" id="GO:0009060">
    <property type="term" value="P:aerobic respiration"/>
    <property type="evidence" value="ECO:0007669"/>
    <property type="project" value="TreeGrafter"/>
</dbReference>
<dbReference type="PANTHER" id="PTHR11432">
    <property type="entry name" value="NADH DEHYDROGENASE SUBUNIT 1"/>
    <property type="match status" value="1"/>
</dbReference>
<evidence type="ECO:0000256" key="1">
    <source>
        <dbReference type="ARBA" id="ARBA00004141"/>
    </source>
</evidence>
<feature type="transmembrane region" description="Helical" evidence="6">
    <location>
        <begin position="44"/>
        <end position="67"/>
    </location>
</feature>
<evidence type="ECO:0000313" key="7">
    <source>
        <dbReference type="EMBL" id="RCK67888.1"/>
    </source>
</evidence>
<dbReference type="InterPro" id="IPR018086">
    <property type="entry name" value="NADH_UbQ_OxRdtase_su1_CS"/>
</dbReference>
<evidence type="ECO:0000256" key="3">
    <source>
        <dbReference type="ARBA" id="ARBA00022989"/>
    </source>
</evidence>
<keyword evidence="5" id="KW-0520">NAD</keyword>
<dbReference type="PANTHER" id="PTHR11432:SF3">
    <property type="entry name" value="NADH-UBIQUINONE OXIDOREDUCTASE CHAIN 1"/>
    <property type="match status" value="1"/>
</dbReference>
<dbReference type="InterPro" id="IPR001694">
    <property type="entry name" value="NADH_UbQ_OxRdtase_su1/FPO"/>
</dbReference>
<evidence type="ECO:0000256" key="6">
    <source>
        <dbReference type="SAM" id="Phobius"/>
    </source>
</evidence>
<organism evidence="7 8">
    <name type="scientific">Desertihabitans brevis</name>
    <dbReference type="NCBI Taxonomy" id="2268447"/>
    <lineage>
        <taxon>Bacteria</taxon>
        <taxon>Bacillati</taxon>
        <taxon>Actinomycetota</taxon>
        <taxon>Actinomycetes</taxon>
        <taxon>Propionibacteriales</taxon>
        <taxon>Propionibacteriaceae</taxon>
        <taxon>Desertihabitans</taxon>
    </lineage>
</organism>
<dbReference type="Proteomes" id="UP000252770">
    <property type="component" value="Unassembled WGS sequence"/>
</dbReference>
<comment type="caution">
    <text evidence="7">The sequence shown here is derived from an EMBL/GenBank/DDBJ whole genome shotgun (WGS) entry which is preliminary data.</text>
</comment>
<evidence type="ECO:0000256" key="5">
    <source>
        <dbReference type="RuleBase" id="RU000471"/>
    </source>
</evidence>
<dbReference type="GO" id="GO:0003954">
    <property type="term" value="F:NADH dehydrogenase activity"/>
    <property type="evidence" value="ECO:0007669"/>
    <property type="project" value="TreeGrafter"/>
</dbReference>
<dbReference type="EMBL" id="QOUI01000018">
    <property type="protein sequence ID" value="RCK67888.1"/>
    <property type="molecule type" value="Genomic_DNA"/>
</dbReference>
<protein>
    <recommendedName>
        <fullName evidence="9">NADH-quinone oxidoreductase subunit H</fullName>
    </recommendedName>
</protein>
<reference evidence="7 8" key="1">
    <citation type="submission" date="2018-07" db="EMBL/GenBank/DDBJ databases">
        <title>Desertimonas flava gen. nov. sp. nov.</title>
        <authorList>
            <person name="Liu S."/>
        </authorList>
    </citation>
    <scope>NUCLEOTIDE SEQUENCE [LARGE SCALE GENOMIC DNA]</scope>
    <source>
        <strain evidence="7 8">16Sb5-5</strain>
    </source>
</reference>
<name>A0A367YPZ3_9ACTN</name>
<evidence type="ECO:0000256" key="4">
    <source>
        <dbReference type="ARBA" id="ARBA00023136"/>
    </source>
</evidence>
<dbReference type="AlphaFoldDB" id="A0A367YPZ3"/>
<dbReference type="Pfam" id="PF00146">
    <property type="entry name" value="NADHdh"/>
    <property type="match status" value="1"/>
</dbReference>
<evidence type="ECO:0008006" key="9">
    <source>
        <dbReference type="Google" id="ProtNLM"/>
    </source>
</evidence>
<keyword evidence="2 5" id="KW-0812">Transmembrane</keyword>
<keyword evidence="4 6" id="KW-0472">Membrane</keyword>
<dbReference type="PROSITE" id="PS00668">
    <property type="entry name" value="COMPLEX1_ND1_2"/>
    <property type="match status" value="1"/>
</dbReference>
<keyword evidence="3 6" id="KW-1133">Transmembrane helix</keyword>
<accession>A0A367YPZ3</accession>
<comment type="subcellular location">
    <subcellularLocation>
        <location evidence="5">Cell membrane</location>
        <topology evidence="5">Multi-pass membrane protein</topology>
    </subcellularLocation>
    <subcellularLocation>
        <location evidence="1">Membrane</location>
        <topology evidence="1">Multi-pass membrane protein</topology>
    </subcellularLocation>
</comment>
<proteinExistence type="inferred from homology"/>
<evidence type="ECO:0000313" key="8">
    <source>
        <dbReference type="Proteomes" id="UP000252770"/>
    </source>
</evidence>
<sequence length="77" mass="8907">MSLAETNRTPFDFAEGESELVSGFNVEYRRGGFALIFLAEYARILFISILFCVIFLGRDVFSLLFYIKLTFISFIFI</sequence>
<dbReference type="GO" id="GO:0005886">
    <property type="term" value="C:plasma membrane"/>
    <property type="evidence" value="ECO:0007669"/>
    <property type="project" value="UniProtKB-SubCell"/>
</dbReference>
<comment type="similarity">
    <text evidence="5">Belongs to the complex I subunit 1 family.</text>
</comment>
<evidence type="ECO:0000256" key="2">
    <source>
        <dbReference type="ARBA" id="ARBA00022692"/>
    </source>
</evidence>
<gene>
    <name evidence="7" type="ORF">DT076_18935</name>
</gene>